<keyword evidence="2" id="KW-1185">Reference proteome</keyword>
<proteinExistence type="predicted"/>
<gene>
    <name evidence="1" type="ORF">PoB_001023100</name>
</gene>
<evidence type="ECO:0000313" key="1">
    <source>
        <dbReference type="EMBL" id="GFN83725.1"/>
    </source>
</evidence>
<dbReference type="AlphaFoldDB" id="A0AAV3YMT6"/>
<protein>
    <submittedName>
        <fullName evidence="1">Uncharacterized protein</fullName>
    </submittedName>
</protein>
<organism evidence="1 2">
    <name type="scientific">Plakobranchus ocellatus</name>
    <dbReference type="NCBI Taxonomy" id="259542"/>
    <lineage>
        <taxon>Eukaryota</taxon>
        <taxon>Metazoa</taxon>
        <taxon>Spiralia</taxon>
        <taxon>Lophotrochozoa</taxon>
        <taxon>Mollusca</taxon>
        <taxon>Gastropoda</taxon>
        <taxon>Heterobranchia</taxon>
        <taxon>Euthyneura</taxon>
        <taxon>Panpulmonata</taxon>
        <taxon>Sacoglossa</taxon>
        <taxon>Placobranchoidea</taxon>
        <taxon>Plakobranchidae</taxon>
        <taxon>Plakobranchus</taxon>
    </lineage>
</organism>
<sequence length="219" mass="24110">MQEVAGFSPSQGRRLQLFPVSIQQLLDLGSDEELFCVFIVRDSKPRVSHETGRITPSIPSGHPELASQWREHSTGYSVPCTCTPTECVNPARRQPDSTSLPVCQTPRLPDSHYRQPASLNVPCPNTAESMADQVTHDHGALGRAERPLTGTSTVRLHTRTCLLVPLGLLVPGILYTSIHIGTRGRVPRATCQTPLTVIHLLKKKKKKKALKVGETEKEK</sequence>
<dbReference type="EMBL" id="BLXT01001211">
    <property type="protein sequence ID" value="GFN83725.1"/>
    <property type="molecule type" value="Genomic_DNA"/>
</dbReference>
<name>A0AAV3YMT6_9GAST</name>
<accession>A0AAV3YMT6</accession>
<reference evidence="1 2" key="1">
    <citation type="journal article" date="2021" name="Elife">
        <title>Chloroplast acquisition without the gene transfer in kleptoplastic sea slugs, Plakobranchus ocellatus.</title>
        <authorList>
            <person name="Maeda T."/>
            <person name="Takahashi S."/>
            <person name="Yoshida T."/>
            <person name="Shimamura S."/>
            <person name="Takaki Y."/>
            <person name="Nagai Y."/>
            <person name="Toyoda A."/>
            <person name="Suzuki Y."/>
            <person name="Arimoto A."/>
            <person name="Ishii H."/>
            <person name="Satoh N."/>
            <person name="Nishiyama T."/>
            <person name="Hasebe M."/>
            <person name="Maruyama T."/>
            <person name="Minagawa J."/>
            <person name="Obokata J."/>
            <person name="Shigenobu S."/>
        </authorList>
    </citation>
    <scope>NUCLEOTIDE SEQUENCE [LARGE SCALE GENOMIC DNA]</scope>
</reference>
<evidence type="ECO:0000313" key="2">
    <source>
        <dbReference type="Proteomes" id="UP000735302"/>
    </source>
</evidence>
<dbReference type="Proteomes" id="UP000735302">
    <property type="component" value="Unassembled WGS sequence"/>
</dbReference>
<comment type="caution">
    <text evidence="1">The sequence shown here is derived from an EMBL/GenBank/DDBJ whole genome shotgun (WGS) entry which is preliminary data.</text>
</comment>